<comment type="caution">
    <text evidence="1">The sequence shown here is derived from an EMBL/GenBank/DDBJ whole genome shotgun (WGS) entry which is preliminary data.</text>
</comment>
<evidence type="ECO:0000313" key="1">
    <source>
        <dbReference type="EMBL" id="KAL0263979.1"/>
    </source>
</evidence>
<sequence>MVAYLEQLPRPVEYRVSEHTRVPEFVVKRKRERLFTLLRPFLSKIEGDIAEYQSLFTDDMLADARERHEAVRSEVEEIERKQLKAALCTVRDVDTGQFSKEFCGLLSNEILSGLEMPSQKELDSLSKMCDALGETGGNP</sequence>
<proteinExistence type="predicted"/>
<organism evidence="1">
    <name type="scientific">Menopon gallinae</name>
    <name type="common">poultry shaft louse</name>
    <dbReference type="NCBI Taxonomy" id="328185"/>
    <lineage>
        <taxon>Eukaryota</taxon>
        <taxon>Metazoa</taxon>
        <taxon>Ecdysozoa</taxon>
        <taxon>Arthropoda</taxon>
        <taxon>Hexapoda</taxon>
        <taxon>Insecta</taxon>
        <taxon>Pterygota</taxon>
        <taxon>Neoptera</taxon>
        <taxon>Paraneoptera</taxon>
        <taxon>Psocodea</taxon>
        <taxon>Troctomorpha</taxon>
        <taxon>Phthiraptera</taxon>
        <taxon>Amblycera</taxon>
        <taxon>Menoponidae</taxon>
        <taxon>Menopon</taxon>
    </lineage>
</organism>
<dbReference type="EMBL" id="JARGDH010000052">
    <property type="protein sequence ID" value="KAL0263979.1"/>
    <property type="molecule type" value="Genomic_DNA"/>
</dbReference>
<reference evidence="1" key="1">
    <citation type="journal article" date="2024" name="Gigascience">
        <title>Chromosome-level genome of the poultry shaft louse Menopon gallinae provides insight into the host-switching and adaptive evolution of parasitic lice.</title>
        <authorList>
            <person name="Xu Y."/>
            <person name="Ma L."/>
            <person name="Liu S."/>
            <person name="Liang Y."/>
            <person name="Liu Q."/>
            <person name="He Z."/>
            <person name="Tian L."/>
            <person name="Duan Y."/>
            <person name="Cai W."/>
            <person name="Li H."/>
            <person name="Song F."/>
        </authorList>
    </citation>
    <scope>NUCLEOTIDE SEQUENCE</scope>
    <source>
        <strain evidence="1">Cailab_2023a</strain>
    </source>
</reference>
<protein>
    <submittedName>
        <fullName evidence="1">Uncharacterized protein</fullName>
    </submittedName>
</protein>
<gene>
    <name evidence="1" type="ORF">PYX00_011244</name>
</gene>
<name>A0AAW2H6L4_9NEOP</name>
<accession>A0AAW2H6L4</accession>
<dbReference type="AlphaFoldDB" id="A0AAW2H6L4"/>